<sequence>TDVPEFFHKYFHCVKARMSESGNYVNIYYNGKPPFESWYYSSSHANHIEWYSQGTNYFQIPNAYIQEVDYVISIPVNPQPIDGATKEANAVDGVVGGDANEYPMGSVGCALDGVNIFNPLAAPGDVIEDEAYTFDLYSGHPAGPSGIYHYHTTSKGPLEVLKKKLPNVVTQITPGSAEIELYGIMCDGVVVMGCKELNGNSPNKSDWDAQNGHIHNLFDENGAVLFENRYHTHICYDIITEEDTDGNGYQEHEFTPESSYYISNGTGNDNVCGAMSSPIEQDR</sequence>
<dbReference type="InterPro" id="IPR025924">
    <property type="entry name" value="YHYH_dom"/>
</dbReference>
<feature type="non-terminal residue" evidence="2">
    <location>
        <position position="1"/>
    </location>
</feature>
<dbReference type="AlphaFoldDB" id="A0A382T7F2"/>
<feature type="domain" description="YHYH" evidence="1">
    <location>
        <begin position="104"/>
        <end position="195"/>
    </location>
</feature>
<accession>A0A382T7F2</accession>
<reference evidence="2" key="1">
    <citation type="submission" date="2018-05" db="EMBL/GenBank/DDBJ databases">
        <authorList>
            <person name="Lanie J.A."/>
            <person name="Ng W.-L."/>
            <person name="Kazmierczak K.M."/>
            <person name="Andrzejewski T.M."/>
            <person name="Davidsen T.M."/>
            <person name="Wayne K.J."/>
            <person name="Tettelin H."/>
            <person name="Glass J.I."/>
            <person name="Rusch D."/>
            <person name="Podicherti R."/>
            <person name="Tsui H.-C.T."/>
            <person name="Winkler M.E."/>
        </authorList>
    </citation>
    <scope>NUCLEOTIDE SEQUENCE</scope>
</reference>
<organism evidence="2">
    <name type="scientific">marine metagenome</name>
    <dbReference type="NCBI Taxonomy" id="408172"/>
    <lineage>
        <taxon>unclassified sequences</taxon>
        <taxon>metagenomes</taxon>
        <taxon>ecological metagenomes</taxon>
    </lineage>
</organism>
<name>A0A382T7F2_9ZZZZ</name>
<dbReference type="EMBL" id="UINC01134497">
    <property type="protein sequence ID" value="SVD18080.1"/>
    <property type="molecule type" value="Genomic_DNA"/>
</dbReference>
<evidence type="ECO:0000259" key="1">
    <source>
        <dbReference type="Pfam" id="PF14240"/>
    </source>
</evidence>
<evidence type="ECO:0000313" key="2">
    <source>
        <dbReference type="EMBL" id="SVD18080.1"/>
    </source>
</evidence>
<protein>
    <recommendedName>
        <fullName evidence="1">YHYH domain-containing protein</fullName>
    </recommendedName>
</protein>
<dbReference type="Pfam" id="PF14240">
    <property type="entry name" value="YHYH"/>
    <property type="match status" value="1"/>
</dbReference>
<proteinExistence type="predicted"/>
<gene>
    <name evidence="2" type="ORF">METZ01_LOCUS370934</name>
</gene>